<evidence type="ECO:0000313" key="4">
    <source>
        <dbReference type="EMBL" id="KKY18192.1"/>
    </source>
</evidence>
<dbReference type="PANTHER" id="PTHR46771">
    <property type="entry name" value="DETERIN"/>
    <property type="match status" value="1"/>
</dbReference>
<sequence length="705" mass="76862">MAPPEGMDTYEARLESFTVSIPGSKRRNSITKGIKAGSWPHKSPSPTELANAGFYYKPSPTSPDNTICFMCERKLDGWEEEDDPIVEHLKHSGNCAWALVMSSGMDGVDDPTSIRMVEARRETFEGKWPHEGKRGWVCKVEKMVTAGWHYAPTPESDDFVTCADCKLCLDGWEPKDNPFDEHYRRSPDCRFFTFAGTTAPKASRGKKGRASKTSRLSTQSNATVASEAQDIPHFDDSIDTTTVSVDVIAPSVTKAAVKGAKGTKAKGRGKSKKADTSVIEDSSVLETAKPETETKVQRGKKRKSDQISTDNERGQHESTIRPEPPSKRRTTRSRNSVVQVAESPALSEDVVQHTSTESAQPTRGGRKRASSRARKVSTASVASKASLRAGVPDDSVIDAELAAELEKPWSEDEAEAQEALLQLEAPKAKNKTKKTKTTASKALMRHPEPTTNETEEGPKHTNDGENQDESHLNKEEEKPKKKGKAAKGKSKKTVTQAKAEDTASVIDEDSVAINQLSTSGQEESKADEQKVETGSGQQADVDMVEAPKPKKGTKKATGRSKTQKPKGKKAIAEENDEVGIETESHIRGHSPSVQDLMESMPLPPGNGSKKATKGLGLNTSFPWNPVDVEMIFAQTPGGTDKENILSDSKIALASPEKRMTVEEWVSYVAHKSEDELKAECERVVGIFEKEGGRAMTTLEGIDCIE</sequence>
<dbReference type="EMBL" id="LCWF01000129">
    <property type="protein sequence ID" value="KKY18192.1"/>
    <property type="molecule type" value="Genomic_DNA"/>
</dbReference>
<evidence type="ECO:0000313" key="5">
    <source>
        <dbReference type="Proteomes" id="UP000053317"/>
    </source>
</evidence>
<feature type="region of interest" description="Disordered" evidence="3">
    <location>
        <begin position="255"/>
        <end position="395"/>
    </location>
</feature>
<comment type="caution">
    <text evidence="4">The sequence shown here is derived from an EMBL/GenBank/DDBJ whole genome shotgun (WGS) entry which is preliminary data.</text>
</comment>
<feature type="compositionally biased region" description="Polar residues" evidence="3">
    <location>
        <begin position="352"/>
        <end position="361"/>
    </location>
</feature>
<dbReference type="AlphaFoldDB" id="A0A0G2E5A2"/>
<keyword evidence="1" id="KW-0479">Metal-binding</keyword>
<dbReference type="InterPro" id="IPR001370">
    <property type="entry name" value="BIR_rpt"/>
</dbReference>
<feature type="compositionally biased region" description="Polar residues" evidence="3">
    <location>
        <begin position="213"/>
        <end position="226"/>
    </location>
</feature>
<dbReference type="GO" id="GO:0046872">
    <property type="term" value="F:metal ion binding"/>
    <property type="evidence" value="ECO:0007669"/>
    <property type="project" value="UniProtKB-KW"/>
</dbReference>
<proteinExistence type="predicted"/>
<dbReference type="CDD" id="cd00022">
    <property type="entry name" value="BIR"/>
    <property type="match status" value="2"/>
</dbReference>
<feature type="compositionally biased region" description="Basic residues" evidence="3">
    <location>
        <begin position="549"/>
        <end position="569"/>
    </location>
</feature>
<feature type="region of interest" description="Disordered" evidence="3">
    <location>
        <begin position="25"/>
        <end position="44"/>
    </location>
</feature>
<dbReference type="Gene3D" id="1.10.1170.10">
    <property type="entry name" value="Inhibitor Of Apoptosis Protein (2mihbC-IAP-1), Chain A"/>
    <property type="match status" value="2"/>
</dbReference>
<dbReference type="InterPro" id="IPR051190">
    <property type="entry name" value="Baculoviral_IAP"/>
</dbReference>
<dbReference type="PANTHER" id="PTHR46771:SF5">
    <property type="entry name" value="DETERIN"/>
    <property type="match status" value="1"/>
</dbReference>
<feature type="compositionally biased region" description="Basic and acidic residues" evidence="3">
    <location>
        <begin position="456"/>
        <end position="479"/>
    </location>
</feature>
<name>A0A0G2E5A2_PHACM</name>
<feature type="compositionally biased region" description="Low complexity" evidence="3">
    <location>
        <begin position="376"/>
        <end position="386"/>
    </location>
</feature>
<feature type="region of interest" description="Disordered" evidence="3">
    <location>
        <begin position="407"/>
        <end position="589"/>
    </location>
</feature>
<dbReference type="OrthoDB" id="2196114at2759"/>
<dbReference type="Pfam" id="PF00653">
    <property type="entry name" value="BIR"/>
    <property type="match status" value="2"/>
</dbReference>
<evidence type="ECO:0000256" key="2">
    <source>
        <dbReference type="ARBA" id="ARBA00022833"/>
    </source>
</evidence>
<feature type="compositionally biased region" description="Basic residues" evidence="3">
    <location>
        <begin position="480"/>
        <end position="492"/>
    </location>
</feature>
<dbReference type="SMART" id="SM00238">
    <property type="entry name" value="BIR"/>
    <property type="match status" value="2"/>
</dbReference>
<gene>
    <name evidence="4" type="ORF">UCRPC4_g05077</name>
</gene>
<feature type="compositionally biased region" description="Basic residues" evidence="3">
    <location>
        <begin position="364"/>
        <end position="375"/>
    </location>
</feature>
<feature type="compositionally biased region" description="Basic residues" evidence="3">
    <location>
        <begin position="261"/>
        <end position="271"/>
    </location>
</feature>
<accession>A0A0G2E5A2</accession>
<organism evidence="4 5">
    <name type="scientific">Phaeomoniella chlamydospora</name>
    <name type="common">Phaeoacremonium chlamydosporum</name>
    <dbReference type="NCBI Taxonomy" id="158046"/>
    <lineage>
        <taxon>Eukaryota</taxon>
        <taxon>Fungi</taxon>
        <taxon>Dikarya</taxon>
        <taxon>Ascomycota</taxon>
        <taxon>Pezizomycotina</taxon>
        <taxon>Eurotiomycetes</taxon>
        <taxon>Chaetothyriomycetidae</taxon>
        <taxon>Phaeomoniellales</taxon>
        <taxon>Phaeomoniellaceae</taxon>
        <taxon>Phaeomoniella</taxon>
    </lineage>
</organism>
<evidence type="ECO:0000256" key="3">
    <source>
        <dbReference type="SAM" id="MobiDB-lite"/>
    </source>
</evidence>
<protein>
    <submittedName>
        <fullName evidence="4">Putative chromosome segregation protein</fullName>
    </submittedName>
</protein>
<reference evidence="4 5" key="1">
    <citation type="submission" date="2015-05" db="EMBL/GenBank/DDBJ databases">
        <title>Distinctive expansion of gene families associated with plant cell wall degradation and secondary metabolism in the genomes of grapevine trunk pathogens.</title>
        <authorList>
            <person name="Lawrence D.P."/>
            <person name="Travadon R."/>
            <person name="Rolshausen P.E."/>
            <person name="Baumgartner K."/>
        </authorList>
    </citation>
    <scope>NUCLEOTIDE SEQUENCE [LARGE SCALE GENOMIC DNA]</scope>
    <source>
        <strain evidence="4">UCRPC4</strain>
    </source>
</reference>
<dbReference type="PROSITE" id="PS50143">
    <property type="entry name" value="BIR_REPEAT_2"/>
    <property type="match status" value="2"/>
</dbReference>
<dbReference type="Proteomes" id="UP000053317">
    <property type="component" value="Unassembled WGS sequence"/>
</dbReference>
<reference evidence="4 5" key="2">
    <citation type="submission" date="2015-05" db="EMBL/GenBank/DDBJ databases">
        <authorList>
            <person name="Morales-Cruz A."/>
            <person name="Amrine K.C."/>
            <person name="Cantu D."/>
        </authorList>
    </citation>
    <scope>NUCLEOTIDE SEQUENCE [LARGE SCALE GENOMIC DNA]</scope>
    <source>
        <strain evidence="4">UCRPC4</strain>
    </source>
</reference>
<feature type="compositionally biased region" description="Polar residues" evidence="3">
    <location>
        <begin position="512"/>
        <end position="521"/>
    </location>
</feature>
<feature type="compositionally biased region" description="Basic and acidic residues" evidence="3">
    <location>
        <begin position="310"/>
        <end position="326"/>
    </location>
</feature>
<dbReference type="SUPFAM" id="SSF57924">
    <property type="entry name" value="Inhibitor of apoptosis (IAP) repeat"/>
    <property type="match status" value="2"/>
</dbReference>
<keyword evidence="5" id="KW-1185">Reference proteome</keyword>
<feature type="compositionally biased region" description="Basic residues" evidence="3">
    <location>
        <begin position="203"/>
        <end position="212"/>
    </location>
</feature>
<keyword evidence="2" id="KW-0862">Zinc</keyword>
<feature type="compositionally biased region" description="Basic and acidic residues" evidence="3">
    <location>
        <begin position="522"/>
        <end position="531"/>
    </location>
</feature>
<evidence type="ECO:0000256" key="1">
    <source>
        <dbReference type="ARBA" id="ARBA00022723"/>
    </source>
</evidence>
<feature type="region of interest" description="Disordered" evidence="3">
    <location>
        <begin position="199"/>
        <end position="228"/>
    </location>
</feature>